<organism evidence="1 2">
    <name type="scientific">Solidesulfovibrio carbinoliphilus subsp. oakridgensis</name>
    <dbReference type="NCBI Taxonomy" id="694327"/>
    <lineage>
        <taxon>Bacteria</taxon>
        <taxon>Pseudomonadati</taxon>
        <taxon>Thermodesulfobacteriota</taxon>
        <taxon>Desulfovibrionia</taxon>
        <taxon>Desulfovibrionales</taxon>
        <taxon>Desulfovibrionaceae</taxon>
        <taxon>Solidesulfovibrio</taxon>
    </lineage>
</organism>
<keyword evidence="2" id="KW-1185">Reference proteome</keyword>
<evidence type="ECO:0000313" key="2">
    <source>
        <dbReference type="Proteomes" id="UP000004662"/>
    </source>
</evidence>
<evidence type="ECO:0000313" key="1">
    <source>
        <dbReference type="EMBL" id="EHJ48551.1"/>
    </source>
</evidence>
<dbReference type="RefSeq" id="WP_009181924.1">
    <property type="nucleotide sequence ID" value="NZ_CM001368.1"/>
</dbReference>
<dbReference type="eggNOG" id="ENOG5033F4J">
    <property type="taxonomic scope" value="Bacteria"/>
</dbReference>
<dbReference type="OrthoDB" id="1491786at2"/>
<dbReference type="Proteomes" id="UP000004662">
    <property type="component" value="Chromosome"/>
</dbReference>
<dbReference type="EMBL" id="CM001368">
    <property type="protein sequence ID" value="EHJ48551.1"/>
    <property type="molecule type" value="Genomic_DNA"/>
</dbReference>
<gene>
    <name evidence="1" type="ORF">DFW101_2547</name>
</gene>
<dbReference type="HOGENOM" id="CLU_1018344_0_0_7"/>
<dbReference type="Gene3D" id="3.90.550.10">
    <property type="entry name" value="Spore Coat Polysaccharide Biosynthesis Protein SpsA, Chain A"/>
    <property type="match status" value="1"/>
</dbReference>
<dbReference type="STRING" id="694327.DFW101_2547"/>
<sequence>MKRALFTLVLGDRYRQRFAAQAAPTFQAYARAHGLSLVVLDRLLDDGPLGRSRSPAWQKCLLMRHPKAAGCDQVAWLDADIVIRPDAPNVFEGVPPDTFGAVDAFASPSPEAYAAAAGKIRAYLAGHGLAGPDDATPEGFYHHYGFDTGPDRVAQTGVLVLTPEVHGPVLEAAYAETRRPDSRDMLFEMRPLSHHLLTRSPVTWLDPRFNALWATALFNHYPFLADPAFRAGFRDRPDLYHGLKARCLAAAYEAAYFLHFAGTGDDMDALAVG</sequence>
<proteinExistence type="predicted"/>
<name>G7Q8D9_9BACT</name>
<reference evidence="2" key="1">
    <citation type="journal article" date="2015" name="Genome Announc.">
        <title>High-Quality Draft Genome Sequence of Desulfovibrio carbinoliphilus FW-101-2B, an Organic Acid-Oxidizing Sulfate-Reducing Bacterium Isolated from Uranium(VI)-Contaminated Groundwater.</title>
        <authorList>
            <person name="Ramsay B.D."/>
            <person name="Hwang C."/>
            <person name="Woo H.L."/>
            <person name="Carroll S.L."/>
            <person name="Lucas S."/>
            <person name="Han J."/>
            <person name="Lapidus A.L."/>
            <person name="Cheng J.F."/>
            <person name="Goodwin L.A."/>
            <person name="Pitluck S."/>
            <person name="Peters L."/>
            <person name="Chertkov O."/>
            <person name="Held B."/>
            <person name="Detter J.C."/>
            <person name="Han C.S."/>
            <person name="Tapia R."/>
            <person name="Land M.L."/>
            <person name="Hauser L.J."/>
            <person name="Kyrpides N.C."/>
            <person name="Ivanova N.N."/>
            <person name="Mikhailova N."/>
            <person name="Pagani I."/>
            <person name="Woyke T."/>
            <person name="Arkin A.P."/>
            <person name="Dehal P."/>
            <person name="Chivian D."/>
            <person name="Criddle C.S."/>
            <person name="Wu W."/>
            <person name="Chakraborty R."/>
            <person name="Hazen T.C."/>
            <person name="Fields M.W."/>
        </authorList>
    </citation>
    <scope>NUCLEOTIDE SEQUENCE [LARGE SCALE GENOMIC DNA]</scope>
    <source>
        <strain evidence="2">FW-101-2B</strain>
    </source>
</reference>
<evidence type="ECO:0008006" key="3">
    <source>
        <dbReference type="Google" id="ProtNLM"/>
    </source>
</evidence>
<accession>G7Q8D9</accession>
<protein>
    <recommendedName>
        <fullName evidence="3">Glycosyl transferase family 8</fullName>
    </recommendedName>
</protein>
<dbReference type="AlphaFoldDB" id="G7Q8D9"/>
<dbReference type="InterPro" id="IPR029044">
    <property type="entry name" value="Nucleotide-diphossugar_trans"/>
</dbReference>